<feature type="transmembrane region" description="Helical" evidence="11">
    <location>
        <begin position="786"/>
        <end position="806"/>
    </location>
</feature>
<dbReference type="Ensembl" id="ENSPTXT00000023420.1">
    <property type="protein sequence ID" value="ENSPTXP00000022720.1"/>
    <property type="gene ID" value="ENSPTXG00000015727.1"/>
</dbReference>
<dbReference type="CDD" id="cd15283">
    <property type="entry name" value="7tmC_V2R_pheromone"/>
    <property type="match status" value="1"/>
</dbReference>
<dbReference type="GeneTree" id="ENSGT00950000182788"/>
<keyword evidence="3 11" id="KW-0812">Transmembrane</keyword>
<reference evidence="14" key="1">
    <citation type="submission" date="2025-08" db="UniProtKB">
        <authorList>
            <consortium name="Ensembl"/>
        </authorList>
    </citation>
    <scope>IDENTIFICATION</scope>
</reference>
<evidence type="ECO:0000313" key="14">
    <source>
        <dbReference type="Ensembl" id="ENSPTXP00000022720.1"/>
    </source>
</evidence>
<dbReference type="Gene3D" id="3.40.50.2300">
    <property type="match status" value="2"/>
</dbReference>
<keyword evidence="10" id="KW-0807">Transducer</keyword>
<dbReference type="PRINTS" id="PR01535">
    <property type="entry name" value="VOMERONASL2R"/>
</dbReference>
<evidence type="ECO:0000256" key="6">
    <source>
        <dbReference type="ARBA" id="ARBA00023040"/>
    </source>
</evidence>
<feature type="transmembrane region" description="Helical" evidence="11">
    <location>
        <begin position="707"/>
        <end position="729"/>
    </location>
</feature>
<feature type="transmembrane region" description="Helical" evidence="11">
    <location>
        <begin position="630"/>
        <end position="650"/>
    </location>
</feature>
<feature type="transmembrane region" description="Helical" evidence="11">
    <location>
        <begin position="592"/>
        <end position="615"/>
    </location>
</feature>
<evidence type="ECO:0000256" key="3">
    <source>
        <dbReference type="ARBA" id="ARBA00022692"/>
    </source>
</evidence>
<dbReference type="InterPro" id="IPR017978">
    <property type="entry name" value="GPCR_3_C"/>
</dbReference>
<dbReference type="InterPro" id="IPR017979">
    <property type="entry name" value="GPCR_3_CS"/>
</dbReference>
<dbReference type="Pfam" id="PF01094">
    <property type="entry name" value="ANF_receptor"/>
    <property type="match status" value="1"/>
</dbReference>
<keyword evidence="5 11" id="KW-1133">Transmembrane helix</keyword>
<keyword evidence="7 11" id="KW-0472">Membrane</keyword>
<evidence type="ECO:0000256" key="7">
    <source>
        <dbReference type="ARBA" id="ARBA00023136"/>
    </source>
</evidence>
<dbReference type="InterPro" id="IPR000337">
    <property type="entry name" value="GPCR_3"/>
</dbReference>
<evidence type="ECO:0000313" key="15">
    <source>
        <dbReference type="Proteomes" id="UP000472273"/>
    </source>
</evidence>
<dbReference type="Proteomes" id="UP000472273">
    <property type="component" value="Unplaced"/>
</dbReference>
<evidence type="ECO:0000259" key="13">
    <source>
        <dbReference type="PROSITE" id="PS50259"/>
    </source>
</evidence>
<evidence type="ECO:0000256" key="10">
    <source>
        <dbReference type="ARBA" id="ARBA00023224"/>
    </source>
</evidence>
<feature type="chain" id="PRO_5025663189" description="G-protein coupled receptors family 3 profile domain-containing protein" evidence="12">
    <location>
        <begin position="18"/>
        <end position="900"/>
    </location>
</feature>
<reference evidence="14" key="2">
    <citation type="submission" date="2025-09" db="UniProtKB">
        <authorList>
            <consortium name="Ensembl"/>
        </authorList>
    </citation>
    <scope>IDENTIFICATION</scope>
</reference>
<keyword evidence="9" id="KW-0325">Glycoprotein</keyword>
<dbReference type="OMA" id="GRKFTIN"/>
<dbReference type="Gene3D" id="2.10.50.30">
    <property type="entry name" value="GPCR, family 3, nine cysteines domain"/>
    <property type="match status" value="1"/>
</dbReference>
<dbReference type="InterPro" id="IPR004073">
    <property type="entry name" value="GPCR_3_vmron_rcpt_2"/>
</dbReference>
<keyword evidence="8" id="KW-0675">Receptor</keyword>
<dbReference type="FunFam" id="2.10.50.30:FF:000004">
    <property type="entry name" value="Taste receptor type 1 member 3-like protein"/>
    <property type="match status" value="1"/>
</dbReference>
<dbReference type="InterPro" id="IPR001828">
    <property type="entry name" value="ANF_lig-bd_rcpt"/>
</dbReference>
<dbReference type="Pfam" id="PF00003">
    <property type="entry name" value="7tm_3"/>
    <property type="match status" value="1"/>
</dbReference>
<keyword evidence="15" id="KW-1185">Reference proteome</keyword>
<dbReference type="InterPro" id="IPR028082">
    <property type="entry name" value="Peripla_BP_I"/>
</dbReference>
<dbReference type="GO" id="GO:0005886">
    <property type="term" value="C:plasma membrane"/>
    <property type="evidence" value="ECO:0007669"/>
    <property type="project" value="UniProtKB-SubCell"/>
</dbReference>
<name>A0A670ZJ05_PSETE</name>
<dbReference type="PANTHER" id="PTHR24061:SF599">
    <property type="entry name" value="G-PROTEIN COUPLED RECEPTORS FAMILY 3 PROFILE DOMAIN-CONTAINING PROTEIN"/>
    <property type="match status" value="1"/>
</dbReference>
<accession>A0A670ZJ05</accession>
<dbReference type="PROSITE" id="PS50259">
    <property type="entry name" value="G_PROTEIN_RECEP_F3_4"/>
    <property type="match status" value="1"/>
</dbReference>
<evidence type="ECO:0000256" key="5">
    <source>
        <dbReference type="ARBA" id="ARBA00022989"/>
    </source>
</evidence>
<evidence type="ECO:0000256" key="9">
    <source>
        <dbReference type="ARBA" id="ARBA00023180"/>
    </source>
</evidence>
<feature type="transmembrane region" description="Helical" evidence="11">
    <location>
        <begin position="812"/>
        <end position="834"/>
    </location>
</feature>
<keyword evidence="2" id="KW-1003">Cell membrane</keyword>
<organism evidence="14 15">
    <name type="scientific">Pseudonaja textilis</name>
    <name type="common">Eastern brown snake</name>
    <dbReference type="NCBI Taxonomy" id="8673"/>
    <lineage>
        <taxon>Eukaryota</taxon>
        <taxon>Metazoa</taxon>
        <taxon>Chordata</taxon>
        <taxon>Craniata</taxon>
        <taxon>Vertebrata</taxon>
        <taxon>Euteleostomi</taxon>
        <taxon>Lepidosauria</taxon>
        <taxon>Squamata</taxon>
        <taxon>Bifurcata</taxon>
        <taxon>Unidentata</taxon>
        <taxon>Episquamata</taxon>
        <taxon>Toxicofera</taxon>
        <taxon>Serpentes</taxon>
        <taxon>Colubroidea</taxon>
        <taxon>Elapidae</taxon>
        <taxon>Hydrophiinae</taxon>
        <taxon>Pseudonaja</taxon>
    </lineage>
</organism>
<feature type="transmembrane region" description="Helical" evidence="11">
    <location>
        <begin position="662"/>
        <end position="686"/>
    </location>
</feature>
<evidence type="ECO:0000256" key="4">
    <source>
        <dbReference type="ARBA" id="ARBA00022729"/>
    </source>
</evidence>
<dbReference type="InterPro" id="IPR000068">
    <property type="entry name" value="GPCR_3_Ca_sens_rcpt-rel"/>
</dbReference>
<dbReference type="PROSITE" id="PS00981">
    <property type="entry name" value="G_PROTEIN_RECEP_F3_3"/>
    <property type="match status" value="1"/>
</dbReference>
<sequence>MSLTLLVCLLLLPQTDCVISPAVCGIPESLKVHYQYFQPGDVIIGGIISQLFSVSEGIDFRSHPTPKCDVEPIIMLKKYQHTLALVYAVNEINGNSMILPNRTLGFHIYDSHFDAQLTYQNTLNLLFNQKPTILNYKCSKKIPAAVIGGTDSETSVHIATILGIYKIPQVSYCVYSPPVNDISHPSFLYRMVPNEAHQYTGIVNLLLHFQWKWIGIMAMDDDKGEIFVQTLEKSFSDNGICTAFSKRMPLQSNILDMVVNFSDMFREMALLLSKANVNVCVISADAHMMLDLQMVLSSAESDMMLPVQNVWVMTAHWDFSLEPFLNSLNMQIFHGALSFATHTSEMSTFQNFLLSQDPHSLTNHFVRVFWEQAFKCSFPASATDKENLGSCTGNERLESLPQPFFEMRMTSQSYSVYNAVYALVHALHAFYSCRRKYGAVLVRDHPRTSKLQYFQVISHLRGRLFLICAGDLVSFDKKGELLAGFDIINWVTFPNKSFMKVKVGQMDPEALSDRRFSINERKITWNKICSRKKMKESEPFCCYDCNICPSRKFSNERDMDDCLDCPEEQYPNKEKNLCLPKDLHFLSYNETLGITLAVLALSFSVTTVVVLGIFIKHRNTPIVKANNRNLTYLLLVSLFLCFLCSLLFIGQPQLLTCLLRQIAFGIIFSVAVSSVLAKTLTVVLAFMATKPGSKMRKWMGKRFSNSLILCCSCIQASICILWLCTGPPFPNLDMHSLPEEIVVECNEGSGNMFYYILGYMGFLALISYIVAFFARKLPDSFNEAKFIAFSMLVFCSVWVTFVPTYLSTKGKYMVAVEIFSILASSIGILGSIFFPKCYIILLRPELNTKEMLLSCEQKENVGKKYSSNLISLSLKWRKGILWNSYQVSVNITYNNKVIFL</sequence>
<dbReference type="PANTHER" id="PTHR24061">
    <property type="entry name" value="CALCIUM-SENSING RECEPTOR-RELATED"/>
    <property type="match status" value="1"/>
</dbReference>
<dbReference type="PRINTS" id="PR00248">
    <property type="entry name" value="GPCRMGR"/>
</dbReference>
<proteinExistence type="predicted"/>
<evidence type="ECO:0000256" key="1">
    <source>
        <dbReference type="ARBA" id="ARBA00004651"/>
    </source>
</evidence>
<keyword evidence="6" id="KW-0297">G-protein coupled receptor</keyword>
<dbReference type="GO" id="GO:0004930">
    <property type="term" value="F:G protein-coupled receptor activity"/>
    <property type="evidence" value="ECO:0007669"/>
    <property type="project" value="UniProtKB-KW"/>
</dbReference>
<dbReference type="AlphaFoldDB" id="A0A670ZJ05"/>
<feature type="domain" description="G-protein coupled receptors family 3 profile" evidence="13">
    <location>
        <begin position="592"/>
        <end position="856"/>
    </location>
</feature>
<feature type="signal peptide" evidence="12">
    <location>
        <begin position="1"/>
        <end position="17"/>
    </location>
</feature>
<protein>
    <recommendedName>
        <fullName evidence="13">G-protein coupled receptors family 3 profile domain-containing protein</fullName>
    </recommendedName>
</protein>
<evidence type="ECO:0000256" key="12">
    <source>
        <dbReference type="SAM" id="SignalP"/>
    </source>
</evidence>
<dbReference type="InterPro" id="IPR038550">
    <property type="entry name" value="GPCR_3_9-Cys_sf"/>
</dbReference>
<dbReference type="SUPFAM" id="SSF53822">
    <property type="entry name" value="Periplasmic binding protein-like I"/>
    <property type="match status" value="1"/>
</dbReference>
<evidence type="ECO:0000256" key="2">
    <source>
        <dbReference type="ARBA" id="ARBA00022475"/>
    </source>
</evidence>
<evidence type="ECO:0000256" key="8">
    <source>
        <dbReference type="ARBA" id="ARBA00023170"/>
    </source>
</evidence>
<evidence type="ECO:0000256" key="11">
    <source>
        <dbReference type="SAM" id="Phobius"/>
    </source>
</evidence>
<dbReference type="FunFam" id="3.40.50.2300:FF:000024">
    <property type="entry name" value="Vomeronasal 2, receptor 73"/>
    <property type="match status" value="1"/>
</dbReference>
<feature type="transmembrane region" description="Helical" evidence="11">
    <location>
        <begin position="752"/>
        <end position="774"/>
    </location>
</feature>
<keyword evidence="4 12" id="KW-0732">Signal</keyword>
<comment type="subcellular location">
    <subcellularLocation>
        <location evidence="1">Cell membrane</location>
        <topology evidence="1">Multi-pass membrane protein</topology>
    </subcellularLocation>
</comment>